<feature type="compositionally biased region" description="Basic and acidic residues" evidence="1">
    <location>
        <begin position="132"/>
        <end position="142"/>
    </location>
</feature>
<sequence length="175" mass="20076">MILFYIGCLINGLRFYTGNTDRSRDRSQCNSSDRRSTLRVTNVYRSTNRSSFISHDKNGVIYHDGNIENSYNLTSDDKRGYGNIAPDCSLHRNMKRNGSNRSRNSPPVYLALKSHREFVDIDNDEVETSSNKTKEERLERHHSPQRSMENTQKTAQDVEDLTGLFCEYVAVSRGG</sequence>
<name>A0A0R3RPG6_9BILA</name>
<evidence type="ECO:0000313" key="3">
    <source>
        <dbReference type="WBParaSite" id="EEL_0000340001-mRNA-1"/>
    </source>
</evidence>
<dbReference type="Proteomes" id="UP000050640">
    <property type="component" value="Unplaced"/>
</dbReference>
<accession>A0A0R3RPG6</accession>
<evidence type="ECO:0000313" key="2">
    <source>
        <dbReference type="Proteomes" id="UP000050640"/>
    </source>
</evidence>
<reference evidence="3" key="1">
    <citation type="submission" date="2017-02" db="UniProtKB">
        <authorList>
            <consortium name="WormBaseParasite"/>
        </authorList>
    </citation>
    <scope>IDENTIFICATION</scope>
</reference>
<organism evidence="2 3">
    <name type="scientific">Elaeophora elaphi</name>
    <dbReference type="NCBI Taxonomy" id="1147741"/>
    <lineage>
        <taxon>Eukaryota</taxon>
        <taxon>Metazoa</taxon>
        <taxon>Ecdysozoa</taxon>
        <taxon>Nematoda</taxon>
        <taxon>Chromadorea</taxon>
        <taxon>Rhabditida</taxon>
        <taxon>Spirurina</taxon>
        <taxon>Spiruromorpha</taxon>
        <taxon>Filarioidea</taxon>
        <taxon>Onchocercidae</taxon>
        <taxon>Elaeophora</taxon>
    </lineage>
</organism>
<proteinExistence type="predicted"/>
<feature type="region of interest" description="Disordered" evidence="1">
    <location>
        <begin position="122"/>
        <end position="156"/>
    </location>
</feature>
<dbReference type="AlphaFoldDB" id="A0A0R3RPG6"/>
<protein>
    <submittedName>
        <fullName evidence="3">Uncharacterized protein</fullName>
    </submittedName>
</protein>
<evidence type="ECO:0000256" key="1">
    <source>
        <dbReference type="SAM" id="MobiDB-lite"/>
    </source>
</evidence>
<keyword evidence="2" id="KW-1185">Reference proteome</keyword>
<feature type="compositionally biased region" description="Polar residues" evidence="1">
    <location>
        <begin position="145"/>
        <end position="155"/>
    </location>
</feature>
<dbReference type="WBParaSite" id="EEL_0000340001-mRNA-1">
    <property type="protein sequence ID" value="EEL_0000340001-mRNA-1"/>
    <property type="gene ID" value="EEL_0000340001"/>
</dbReference>